<dbReference type="InterPro" id="IPR007197">
    <property type="entry name" value="rSAM"/>
</dbReference>
<evidence type="ECO:0000259" key="15">
    <source>
        <dbReference type="PROSITE" id="PS51918"/>
    </source>
</evidence>
<comment type="catalytic activity">
    <reaction evidence="14">
        <text>adenosine(37) in tRNA + 2 reduced [2Fe-2S]-[ferredoxin] + 2 S-adenosyl-L-methionine = 2-methyladenosine(37) in tRNA + 5'-deoxyadenosine + L-methionine + 2 oxidized [2Fe-2S]-[ferredoxin] + S-adenosyl-L-homocysteine</text>
        <dbReference type="Rhea" id="RHEA:43332"/>
        <dbReference type="Rhea" id="RHEA-COMP:10000"/>
        <dbReference type="Rhea" id="RHEA-COMP:10001"/>
        <dbReference type="Rhea" id="RHEA-COMP:10162"/>
        <dbReference type="Rhea" id="RHEA-COMP:10485"/>
        <dbReference type="ChEBI" id="CHEBI:17319"/>
        <dbReference type="ChEBI" id="CHEBI:33737"/>
        <dbReference type="ChEBI" id="CHEBI:33738"/>
        <dbReference type="ChEBI" id="CHEBI:57844"/>
        <dbReference type="ChEBI" id="CHEBI:57856"/>
        <dbReference type="ChEBI" id="CHEBI:59789"/>
        <dbReference type="ChEBI" id="CHEBI:74411"/>
        <dbReference type="ChEBI" id="CHEBI:74497"/>
        <dbReference type="EC" id="2.1.1.192"/>
    </reaction>
</comment>
<comment type="miscellaneous">
    <text evidence="14">Reaction proceeds by a ping-pong mechanism involving intermediate methylation of a conserved cysteine residue.</text>
</comment>
<dbReference type="RefSeq" id="WP_211957552.1">
    <property type="nucleotide sequence ID" value="NZ_CAJPVI010000060.1"/>
</dbReference>
<dbReference type="EC" id="2.1.1.192" evidence="14"/>
<dbReference type="InterPro" id="IPR048641">
    <property type="entry name" value="RlmN_N"/>
</dbReference>
<dbReference type="PIRSF" id="PIRSF006004">
    <property type="entry name" value="CHP00048"/>
    <property type="match status" value="1"/>
</dbReference>
<evidence type="ECO:0000256" key="3">
    <source>
        <dbReference type="ARBA" id="ARBA00022485"/>
    </source>
</evidence>
<accession>A0ABN7QAK3</accession>
<evidence type="ECO:0000256" key="13">
    <source>
        <dbReference type="ARBA" id="ARBA00023157"/>
    </source>
</evidence>
<evidence type="ECO:0000256" key="5">
    <source>
        <dbReference type="ARBA" id="ARBA00022552"/>
    </source>
</evidence>
<feature type="active site" description="S-methylcysteine intermediate" evidence="14">
    <location>
        <position position="344"/>
    </location>
</feature>
<evidence type="ECO:0000256" key="12">
    <source>
        <dbReference type="ARBA" id="ARBA00023014"/>
    </source>
</evidence>
<dbReference type="SFLD" id="SFLDF00275">
    <property type="entry name" value="adenosine_C2_methyltransferase"/>
    <property type="match status" value="1"/>
</dbReference>
<name>A0ABN7QAK3_9BURK</name>
<feature type="binding site" evidence="14">
    <location>
        <position position="202"/>
    </location>
    <ligand>
        <name>S-adenosyl-L-methionine</name>
        <dbReference type="ChEBI" id="CHEBI:59789"/>
    </ligand>
</feature>
<comment type="catalytic activity">
    <reaction evidence="14">
        <text>adenosine(2503) in 23S rRNA + 2 reduced [2Fe-2S]-[ferredoxin] + 2 S-adenosyl-L-methionine = 2-methyladenosine(2503) in 23S rRNA + 5'-deoxyadenosine + L-methionine + 2 oxidized [2Fe-2S]-[ferredoxin] + S-adenosyl-L-homocysteine</text>
        <dbReference type="Rhea" id="RHEA:42916"/>
        <dbReference type="Rhea" id="RHEA-COMP:10000"/>
        <dbReference type="Rhea" id="RHEA-COMP:10001"/>
        <dbReference type="Rhea" id="RHEA-COMP:10152"/>
        <dbReference type="Rhea" id="RHEA-COMP:10282"/>
        <dbReference type="ChEBI" id="CHEBI:17319"/>
        <dbReference type="ChEBI" id="CHEBI:33737"/>
        <dbReference type="ChEBI" id="CHEBI:33738"/>
        <dbReference type="ChEBI" id="CHEBI:57844"/>
        <dbReference type="ChEBI" id="CHEBI:57856"/>
        <dbReference type="ChEBI" id="CHEBI:59789"/>
        <dbReference type="ChEBI" id="CHEBI:74411"/>
        <dbReference type="ChEBI" id="CHEBI:74497"/>
        <dbReference type="EC" id="2.1.1.192"/>
    </reaction>
</comment>
<feature type="binding site" evidence="14">
    <location>
        <position position="117"/>
    </location>
    <ligand>
        <name>[4Fe-4S] cluster</name>
        <dbReference type="ChEBI" id="CHEBI:49883"/>
        <note>4Fe-4S-S-AdoMet</note>
    </ligand>
</feature>
<feature type="binding site" evidence="14">
    <location>
        <begin position="224"/>
        <end position="226"/>
    </location>
    <ligand>
        <name>S-adenosyl-L-methionine</name>
        <dbReference type="ChEBI" id="CHEBI:59789"/>
    </ligand>
</feature>
<dbReference type="SFLD" id="SFLDS00029">
    <property type="entry name" value="Radical_SAM"/>
    <property type="match status" value="1"/>
</dbReference>
<dbReference type="GO" id="GO:0032259">
    <property type="term" value="P:methylation"/>
    <property type="evidence" value="ECO:0007669"/>
    <property type="project" value="UniProtKB-KW"/>
</dbReference>
<dbReference type="InterPro" id="IPR013785">
    <property type="entry name" value="Aldolase_TIM"/>
</dbReference>
<comment type="similarity">
    <text evidence="2 14">Belongs to the radical SAM superfamily. RlmN family.</text>
</comment>
<evidence type="ECO:0000256" key="9">
    <source>
        <dbReference type="ARBA" id="ARBA00022694"/>
    </source>
</evidence>
<feature type="binding site" evidence="14">
    <location>
        <begin position="170"/>
        <end position="171"/>
    </location>
    <ligand>
        <name>S-adenosyl-L-methionine</name>
        <dbReference type="ChEBI" id="CHEBI:59789"/>
    </ligand>
</feature>
<evidence type="ECO:0000313" key="16">
    <source>
        <dbReference type="EMBL" id="CAG2159498.1"/>
    </source>
</evidence>
<reference evidence="16 17" key="1">
    <citation type="submission" date="2021-03" db="EMBL/GenBank/DDBJ databases">
        <authorList>
            <person name="Peeters C."/>
        </authorList>
    </citation>
    <scope>NUCLEOTIDE SEQUENCE [LARGE SCALE GENOMIC DNA]</scope>
    <source>
        <strain evidence="16 17">LMG 26411</strain>
    </source>
</reference>
<comment type="function">
    <text evidence="14">Specifically methylates position 2 of adenine 2503 in 23S rRNA and position 2 of adenine 37 in tRNAs. m2A2503 modification seems to play a crucial role in the proofreading step occurring at the peptidyl transferase center and thus would serve to optimize ribosomal fidelity.</text>
</comment>
<keyword evidence="9 14" id="KW-0819">tRNA processing</keyword>
<evidence type="ECO:0000256" key="1">
    <source>
        <dbReference type="ARBA" id="ARBA00004496"/>
    </source>
</evidence>
<keyword evidence="13 14" id="KW-1015">Disulfide bond</keyword>
<keyword evidence="3 14" id="KW-0004">4Fe-4S</keyword>
<keyword evidence="8 14" id="KW-0949">S-adenosyl-L-methionine</keyword>
<feature type="binding site" evidence="14">
    <location>
        <position position="301"/>
    </location>
    <ligand>
        <name>S-adenosyl-L-methionine</name>
        <dbReference type="ChEBI" id="CHEBI:59789"/>
    </ligand>
</feature>
<proteinExistence type="inferred from homology"/>
<evidence type="ECO:0000256" key="11">
    <source>
        <dbReference type="ARBA" id="ARBA00023004"/>
    </source>
</evidence>
<dbReference type="HAMAP" id="MF_01849">
    <property type="entry name" value="RNA_methyltr_RlmN"/>
    <property type="match status" value="1"/>
</dbReference>
<evidence type="ECO:0000256" key="14">
    <source>
        <dbReference type="HAMAP-Rule" id="MF_01849"/>
    </source>
</evidence>
<evidence type="ECO:0000256" key="7">
    <source>
        <dbReference type="ARBA" id="ARBA00022679"/>
    </source>
</evidence>
<feature type="binding site" evidence="14">
    <location>
        <position position="120"/>
    </location>
    <ligand>
        <name>[4Fe-4S] cluster</name>
        <dbReference type="ChEBI" id="CHEBI:49883"/>
        <note>4Fe-4S-S-AdoMet</note>
    </ligand>
</feature>
<feature type="domain" description="Radical SAM core" evidence="15">
    <location>
        <begin position="99"/>
        <end position="339"/>
    </location>
</feature>
<dbReference type="PROSITE" id="PS51918">
    <property type="entry name" value="RADICAL_SAM"/>
    <property type="match status" value="1"/>
</dbReference>
<keyword evidence="4 14" id="KW-0963">Cytoplasm</keyword>
<organism evidence="16 17">
    <name type="scientific">Cupriavidus numazuensis</name>
    <dbReference type="NCBI Taxonomy" id="221992"/>
    <lineage>
        <taxon>Bacteria</taxon>
        <taxon>Pseudomonadati</taxon>
        <taxon>Pseudomonadota</taxon>
        <taxon>Betaproteobacteria</taxon>
        <taxon>Burkholderiales</taxon>
        <taxon>Burkholderiaceae</taxon>
        <taxon>Cupriavidus</taxon>
    </lineage>
</organism>
<comment type="caution">
    <text evidence="14">Lacks conserved residue(s) required for the propagation of feature annotation.</text>
</comment>
<evidence type="ECO:0000256" key="10">
    <source>
        <dbReference type="ARBA" id="ARBA00022723"/>
    </source>
</evidence>
<dbReference type="Gene3D" id="3.20.20.70">
    <property type="entry name" value="Aldolase class I"/>
    <property type="match status" value="1"/>
</dbReference>
<keyword evidence="6 14" id="KW-0489">Methyltransferase</keyword>
<dbReference type="InterPro" id="IPR058240">
    <property type="entry name" value="rSAM_sf"/>
</dbReference>
<comment type="caution">
    <text evidence="16">The sequence shown here is derived from an EMBL/GenBank/DDBJ whole genome shotgun (WGS) entry which is preliminary data.</text>
</comment>
<comment type="cofactor">
    <cofactor evidence="14">
        <name>[4Fe-4S] cluster</name>
        <dbReference type="ChEBI" id="CHEBI:49883"/>
    </cofactor>
    <text evidence="14">Binds 1 [4Fe-4S] cluster. The cluster is coordinated with 3 cysteines and an exchangeable S-adenosyl-L-methionine.</text>
</comment>
<sequence>MNDLVNLLDLDADALTAYCGELGEKPFRARQLQRWIHQFGASRFDTMSDLAKSLREKLATRAEIRSPAAITDNLSADGTRKWLLDVGNGNAVETVYIPEETRGTLCVSSQAGCAVNCRFCSTGKQGFSRNLTTGEIIGQLWMAEFAMREQLGRGPKDDRVISNVVMMGMGEPLLNYDAVVPAMRLMLDDNAYGLSRRRVTLSTSGVVPMMDRLSKDLPVALAVSLHASNDALRDVLVPLNKKYPLAELMAACRRYLEFAPRDFITFEYCMLDGVNDGVEHARELLKLVADVPCKFNLIPFNPFPESGLKRSNNDQIRRFAQVLMDAGIVTTIRKTRGDDIDAACGQLAGEVKDRTRLAERGKFGKITPLVPVAATGQAGEARPA</sequence>
<evidence type="ECO:0000256" key="8">
    <source>
        <dbReference type="ARBA" id="ARBA00022691"/>
    </source>
</evidence>
<dbReference type="SFLD" id="SFLDG01062">
    <property type="entry name" value="methyltransferase_(Class_A)"/>
    <property type="match status" value="1"/>
</dbReference>
<dbReference type="EMBL" id="CAJPVI010000060">
    <property type="protein sequence ID" value="CAG2159498.1"/>
    <property type="molecule type" value="Genomic_DNA"/>
</dbReference>
<dbReference type="PANTHER" id="PTHR30544">
    <property type="entry name" value="23S RRNA METHYLTRANSFERASE"/>
    <property type="match status" value="1"/>
</dbReference>
<keyword evidence="11 14" id="KW-0408">Iron</keyword>
<evidence type="ECO:0000313" key="17">
    <source>
        <dbReference type="Proteomes" id="UP000672657"/>
    </source>
</evidence>
<dbReference type="Pfam" id="PF21016">
    <property type="entry name" value="RlmN_N"/>
    <property type="match status" value="1"/>
</dbReference>
<comment type="subcellular location">
    <subcellularLocation>
        <location evidence="1 14">Cytoplasm</location>
    </subcellularLocation>
</comment>
<dbReference type="Proteomes" id="UP000672657">
    <property type="component" value="Unassembled WGS sequence"/>
</dbReference>
<keyword evidence="12 14" id="KW-0411">Iron-sulfur</keyword>
<dbReference type="InterPro" id="IPR027492">
    <property type="entry name" value="RNA_MTrfase_RlmN"/>
</dbReference>
<evidence type="ECO:0000256" key="4">
    <source>
        <dbReference type="ARBA" id="ARBA00022490"/>
    </source>
</evidence>
<dbReference type="GO" id="GO:0008168">
    <property type="term" value="F:methyltransferase activity"/>
    <property type="evidence" value="ECO:0007669"/>
    <property type="project" value="UniProtKB-KW"/>
</dbReference>
<feature type="binding site" evidence="14">
    <location>
        <position position="113"/>
    </location>
    <ligand>
        <name>[4Fe-4S] cluster</name>
        <dbReference type="ChEBI" id="CHEBI:49883"/>
        <note>4Fe-4S-S-AdoMet</note>
    </ligand>
</feature>
<keyword evidence="5 14" id="KW-0698">rRNA processing</keyword>
<dbReference type="Gene3D" id="1.10.150.530">
    <property type="match status" value="1"/>
</dbReference>
<feature type="active site" description="Proton acceptor" evidence="14">
    <location>
        <position position="93"/>
    </location>
</feature>
<keyword evidence="7 14" id="KW-0808">Transferase</keyword>
<evidence type="ECO:0000256" key="2">
    <source>
        <dbReference type="ARBA" id="ARBA00007544"/>
    </source>
</evidence>
<keyword evidence="17" id="KW-1185">Reference proteome</keyword>
<dbReference type="InterPro" id="IPR004383">
    <property type="entry name" value="rRNA_lsu_MTrfase_RlmN/Cfr"/>
</dbReference>
<dbReference type="CDD" id="cd01335">
    <property type="entry name" value="Radical_SAM"/>
    <property type="match status" value="1"/>
</dbReference>
<dbReference type="NCBIfam" id="TIGR00048">
    <property type="entry name" value="rRNA_mod_RlmN"/>
    <property type="match status" value="1"/>
</dbReference>
<keyword evidence="10 14" id="KW-0479">Metal-binding</keyword>
<dbReference type="InterPro" id="IPR040072">
    <property type="entry name" value="Methyltransferase_A"/>
</dbReference>
<gene>
    <name evidence="14 16" type="primary">rlmN</name>
    <name evidence="16" type="ORF">LMG26411_06752</name>
</gene>
<protein>
    <recommendedName>
        <fullName evidence="14">Dual-specificity RNA methyltransferase RlmN</fullName>
        <ecNumber evidence="14">2.1.1.192</ecNumber>
    </recommendedName>
    <alternativeName>
        <fullName evidence="14">23S rRNA (adenine(2503)-C(2))-methyltransferase</fullName>
    </alternativeName>
    <alternativeName>
        <fullName evidence="14">23S rRNA m2A2503 methyltransferase</fullName>
    </alternativeName>
    <alternativeName>
        <fullName evidence="14">Ribosomal RNA large subunit methyltransferase N</fullName>
    </alternativeName>
    <alternativeName>
        <fullName evidence="14">tRNA (adenine(37)-C(2))-methyltransferase</fullName>
    </alternativeName>
    <alternativeName>
        <fullName evidence="14">tRNA m2A37 methyltransferase</fullName>
    </alternativeName>
</protein>
<dbReference type="Pfam" id="PF04055">
    <property type="entry name" value="Radical_SAM"/>
    <property type="match status" value="1"/>
</dbReference>
<evidence type="ECO:0000256" key="6">
    <source>
        <dbReference type="ARBA" id="ARBA00022603"/>
    </source>
</evidence>
<dbReference type="SUPFAM" id="SSF102114">
    <property type="entry name" value="Radical SAM enzymes"/>
    <property type="match status" value="1"/>
</dbReference>
<dbReference type="PANTHER" id="PTHR30544:SF5">
    <property type="entry name" value="RADICAL SAM CORE DOMAIN-CONTAINING PROTEIN"/>
    <property type="match status" value="1"/>
</dbReference>